<evidence type="ECO:0000313" key="2">
    <source>
        <dbReference type="Proteomes" id="UP000823775"/>
    </source>
</evidence>
<gene>
    <name evidence="1" type="ORF">HAX54_010871</name>
</gene>
<protein>
    <submittedName>
        <fullName evidence="1">Uncharacterized protein</fullName>
    </submittedName>
</protein>
<accession>A0ABS8TIS6</accession>
<organism evidence="1 2">
    <name type="scientific">Datura stramonium</name>
    <name type="common">Jimsonweed</name>
    <name type="synonym">Common thornapple</name>
    <dbReference type="NCBI Taxonomy" id="4076"/>
    <lineage>
        <taxon>Eukaryota</taxon>
        <taxon>Viridiplantae</taxon>
        <taxon>Streptophyta</taxon>
        <taxon>Embryophyta</taxon>
        <taxon>Tracheophyta</taxon>
        <taxon>Spermatophyta</taxon>
        <taxon>Magnoliopsida</taxon>
        <taxon>eudicotyledons</taxon>
        <taxon>Gunneridae</taxon>
        <taxon>Pentapetalae</taxon>
        <taxon>asterids</taxon>
        <taxon>lamiids</taxon>
        <taxon>Solanales</taxon>
        <taxon>Solanaceae</taxon>
        <taxon>Solanoideae</taxon>
        <taxon>Datureae</taxon>
        <taxon>Datura</taxon>
    </lineage>
</organism>
<dbReference type="EMBL" id="JACEIK010001605">
    <property type="protein sequence ID" value="MCD7470761.1"/>
    <property type="molecule type" value="Genomic_DNA"/>
</dbReference>
<feature type="non-terminal residue" evidence="1">
    <location>
        <position position="1"/>
    </location>
</feature>
<sequence length="66" mass="7671">TRTKLMNWLLRISKGELKVVSYVEFLPMQYSCGGTLTTMEKLLLRSHHHYSEAHSSDPTILTPYFI</sequence>
<comment type="caution">
    <text evidence="1">The sequence shown here is derived from an EMBL/GenBank/DDBJ whole genome shotgun (WGS) entry which is preliminary data.</text>
</comment>
<dbReference type="Proteomes" id="UP000823775">
    <property type="component" value="Unassembled WGS sequence"/>
</dbReference>
<keyword evidence="2" id="KW-1185">Reference proteome</keyword>
<proteinExistence type="predicted"/>
<reference evidence="1 2" key="1">
    <citation type="journal article" date="2021" name="BMC Genomics">
        <title>Datura genome reveals duplications of psychoactive alkaloid biosynthetic genes and high mutation rate following tissue culture.</title>
        <authorList>
            <person name="Rajewski A."/>
            <person name="Carter-House D."/>
            <person name="Stajich J."/>
            <person name="Litt A."/>
        </authorList>
    </citation>
    <scope>NUCLEOTIDE SEQUENCE [LARGE SCALE GENOMIC DNA]</scope>
    <source>
        <strain evidence="1">AR-01</strain>
    </source>
</reference>
<evidence type="ECO:0000313" key="1">
    <source>
        <dbReference type="EMBL" id="MCD7470761.1"/>
    </source>
</evidence>
<name>A0ABS8TIS6_DATST</name>